<gene>
    <name evidence="2" type="ORF">HNQ88_003535</name>
</gene>
<feature type="region of interest" description="Disordered" evidence="1">
    <location>
        <begin position="1"/>
        <end position="24"/>
    </location>
</feature>
<reference evidence="2" key="1">
    <citation type="submission" date="2023-07" db="EMBL/GenBank/DDBJ databases">
        <title>Genomic Encyclopedia of Type Strains, Phase IV (KMG-IV): sequencing the most valuable type-strain genomes for metagenomic binning, comparative biology and taxonomic classification.</title>
        <authorList>
            <person name="Goeker M."/>
        </authorList>
    </citation>
    <scope>NUCLEOTIDE SEQUENCE</scope>
    <source>
        <strain evidence="2">DSM 26174</strain>
    </source>
</reference>
<evidence type="ECO:0000313" key="2">
    <source>
        <dbReference type="EMBL" id="MDR6240469.1"/>
    </source>
</evidence>
<name>A0AAE3XS48_9BACT</name>
<protein>
    <submittedName>
        <fullName evidence="2">Uncharacterized protein</fullName>
    </submittedName>
</protein>
<organism evidence="2 3">
    <name type="scientific">Aureibacter tunicatorum</name>
    <dbReference type="NCBI Taxonomy" id="866807"/>
    <lineage>
        <taxon>Bacteria</taxon>
        <taxon>Pseudomonadati</taxon>
        <taxon>Bacteroidota</taxon>
        <taxon>Cytophagia</taxon>
        <taxon>Cytophagales</taxon>
        <taxon>Persicobacteraceae</taxon>
        <taxon>Aureibacter</taxon>
    </lineage>
</organism>
<evidence type="ECO:0000313" key="3">
    <source>
        <dbReference type="Proteomes" id="UP001185092"/>
    </source>
</evidence>
<dbReference type="AlphaFoldDB" id="A0AAE3XS48"/>
<keyword evidence="3" id="KW-1185">Reference proteome</keyword>
<dbReference type="EMBL" id="JAVDQD010000004">
    <property type="protein sequence ID" value="MDR6240469.1"/>
    <property type="molecule type" value="Genomic_DNA"/>
</dbReference>
<dbReference type="RefSeq" id="WP_309940422.1">
    <property type="nucleotide sequence ID" value="NZ_AP025305.1"/>
</dbReference>
<comment type="caution">
    <text evidence="2">The sequence shown here is derived from an EMBL/GenBank/DDBJ whole genome shotgun (WGS) entry which is preliminary data.</text>
</comment>
<sequence length="635" mass="73664">MAHAYISSIAKKKSTSNDHRSSSKPCIQCYREIKGSSIAPASDKLIFEDTFYADPKPLSPKKQRRREMRFSPAKQYVEKLFDLESRQEVVKVHDDIFPDLPDMLLSDQGNLALEAAEFPQSFYASDKLIEVSNSDLKSKGAKVKLQALPESRLSMDSVPHSLVAVIPELLHDGDRHAFDVSGCIEFSLKLANLKAEEAFVYVLKSVASGEDLEVPYNRDSDVFVKECYQGLRCYHETGQEDDFLEGRKRPVRTPEELKKGITSIEKTTFSQHCKAFGLNEHLKPQTADILRCESIDWEEPFIRPDEEHKGWGYLRKLDQEATEAQKKGDDYVDRYRKELKWTKHGSFVIAVDGGDYLCLENYNWRPPVLLNLWDAFDTLLLRCKTFRNHLMECFSEMNDAFFHQSLEDLFHYMSKWVKDIDQYEHLQGDARIELQQMYERYLEMANTPSSKQYFLRMYGAQQDQSFHEVVSPQVAKGNLSFIKRKDETRHIEYLKKRAKELFQEFHDMACDVSFSEASMQSYFQDQNIKAAKRFVQSLSVLDSSSSKSDIERTVDSFSQQLHSHFNDLLASLYRMVLDEFALSTSGIDQMSCSDIMLDYYTLLNRFKEDGLEDDFQYLRNIGRGFREISDRDANI</sequence>
<accession>A0AAE3XS48</accession>
<dbReference type="Proteomes" id="UP001185092">
    <property type="component" value="Unassembled WGS sequence"/>
</dbReference>
<proteinExistence type="predicted"/>
<evidence type="ECO:0000256" key="1">
    <source>
        <dbReference type="SAM" id="MobiDB-lite"/>
    </source>
</evidence>